<dbReference type="Proteomes" id="UP001163603">
    <property type="component" value="Chromosome 14"/>
</dbReference>
<name>A0ACC0X3Z1_9ROSI</name>
<evidence type="ECO:0000313" key="2">
    <source>
        <dbReference type="Proteomes" id="UP001163603"/>
    </source>
</evidence>
<sequence>MSDLCIYEIEGNLWDEFGASDDHIVPHPSNEYVDQYATQGDGRKKSRYEVTGFTSIADNSTIYGIQGKEENDLLFMSKKDKMLEKGSWSDTQDGVFPASRDSDTAKEVTSEASDGARMSSQGSKSGTVAKLGEFSEENHILGDRCVSEDDNVYCYPLNHISQADNDLSFLDSDREDKESSDLLYYGWPDIGNFEDVDRMFRSCDSTFGLGSLSNEEDLCWFSPTNAAEGSEYILKSGSEFNGLPEHQEASGENGASASTDDSNKKILGAGEKIYFKSLDTDDSGLNHLSFMNGLDTQSESADDLMVNEKVNLQKRQLKQQNKSDGKQKDRHVENGSFQHYDELKQFTDLKHLFGDSSPQVFSPSGLQPHKQNTKQNSLNYMETHIPYMRIDYSHPSDQISVCPTPSGTKFENNTHMSPSQKESSYASNQVQSMESSHGLSFEAPSVTTNEKREKLFHCQDLQAPFSRNFKHANVAGPVEFCSSLSVQKQVHQSELGMEGNSEVDGVSIKVPAELDSSNGQESSCMSSVLDEISLEATSFRQLQQVIEKLDIRTKLCIRDSLYRLARSAEQRHNCANSSAGIIVDRDATGALMAEETNKCTGFIDMETDTNPIDRSIAHLLFHRPSDPTVMHAKDAFSFKSQAIVNGSITSPPVKGEKQVCLEDTTNDADKHFLTSDNK</sequence>
<dbReference type="EMBL" id="CM047749">
    <property type="protein sequence ID" value="KAJ0009830.1"/>
    <property type="molecule type" value="Genomic_DNA"/>
</dbReference>
<comment type="caution">
    <text evidence="1">The sequence shown here is derived from an EMBL/GenBank/DDBJ whole genome shotgun (WGS) entry which is preliminary data.</text>
</comment>
<reference evidence="2" key="1">
    <citation type="journal article" date="2023" name="G3 (Bethesda)">
        <title>Genome assembly and association tests identify interacting loci associated with vigor, precocity, and sex in interspecific pistachio rootstocks.</title>
        <authorList>
            <person name="Palmer W."/>
            <person name="Jacygrad E."/>
            <person name="Sagayaradj S."/>
            <person name="Cavanaugh K."/>
            <person name="Han R."/>
            <person name="Bertier L."/>
            <person name="Beede B."/>
            <person name="Kafkas S."/>
            <person name="Golino D."/>
            <person name="Preece J."/>
            <person name="Michelmore R."/>
        </authorList>
    </citation>
    <scope>NUCLEOTIDE SEQUENCE [LARGE SCALE GENOMIC DNA]</scope>
</reference>
<gene>
    <name evidence="1" type="ORF">Pint_33302</name>
</gene>
<keyword evidence="2" id="KW-1185">Reference proteome</keyword>
<organism evidence="1 2">
    <name type="scientific">Pistacia integerrima</name>
    <dbReference type="NCBI Taxonomy" id="434235"/>
    <lineage>
        <taxon>Eukaryota</taxon>
        <taxon>Viridiplantae</taxon>
        <taxon>Streptophyta</taxon>
        <taxon>Embryophyta</taxon>
        <taxon>Tracheophyta</taxon>
        <taxon>Spermatophyta</taxon>
        <taxon>Magnoliopsida</taxon>
        <taxon>eudicotyledons</taxon>
        <taxon>Gunneridae</taxon>
        <taxon>Pentapetalae</taxon>
        <taxon>rosids</taxon>
        <taxon>malvids</taxon>
        <taxon>Sapindales</taxon>
        <taxon>Anacardiaceae</taxon>
        <taxon>Pistacia</taxon>
    </lineage>
</organism>
<proteinExistence type="predicted"/>
<evidence type="ECO:0000313" key="1">
    <source>
        <dbReference type="EMBL" id="KAJ0009830.1"/>
    </source>
</evidence>
<accession>A0ACC0X3Z1</accession>
<protein>
    <submittedName>
        <fullName evidence="1">Uncharacterized protein</fullName>
    </submittedName>
</protein>